<evidence type="ECO:0000313" key="2">
    <source>
        <dbReference type="WBParaSite" id="SPAL_0000387750.1"/>
    </source>
</evidence>
<dbReference type="WBParaSite" id="SPAL_0000387750.1">
    <property type="protein sequence ID" value="SPAL_0000387750.1"/>
    <property type="gene ID" value="SPAL_0000387750"/>
</dbReference>
<reference evidence="2" key="1">
    <citation type="submission" date="2017-02" db="UniProtKB">
        <authorList>
            <consortium name="WormBaseParasite"/>
        </authorList>
    </citation>
    <scope>IDENTIFICATION</scope>
</reference>
<evidence type="ECO:0000313" key="1">
    <source>
        <dbReference type="Proteomes" id="UP000046392"/>
    </source>
</evidence>
<proteinExistence type="predicted"/>
<name>A0A0N5BCY4_STREA</name>
<accession>A0A0N5BCY4</accession>
<sequence>MNYFLLIDVFCHQVHDSLLFIVIKALEFLYSSLNHVLKAYLVSIDRKKVEKIEFFRFKNLVPKSTKRILDESGIRTHASEDTSALNWRLRPLGHLA</sequence>
<dbReference type="Proteomes" id="UP000046392">
    <property type="component" value="Unplaced"/>
</dbReference>
<organism evidence="1 2">
    <name type="scientific">Strongyloides papillosus</name>
    <name type="common">Intestinal threadworm</name>
    <dbReference type="NCBI Taxonomy" id="174720"/>
    <lineage>
        <taxon>Eukaryota</taxon>
        <taxon>Metazoa</taxon>
        <taxon>Ecdysozoa</taxon>
        <taxon>Nematoda</taxon>
        <taxon>Chromadorea</taxon>
        <taxon>Rhabditida</taxon>
        <taxon>Tylenchina</taxon>
        <taxon>Panagrolaimomorpha</taxon>
        <taxon>Strongyloidoidea</taxon>
        <taxon>Strongyloididae</taxon>
        <taxon>Strongyloides</taxon>
    </lineage>
</organism>
<keyword evidence="1" id="KW-1185">Reference proteome</keyword>
<dbReference type="AlphaFoldDB" id="A0A0N5BCY4"/>
<protein>
    <submittedName>
        <fullName evidence="2">Ovule protein</fullName>
    </submittedName>
</protein>